<dbReference type="AlphaFoldDB" id="A0AB94ID73"/>
<dbReference type="InterPro" id="IPR016380">
    <property type="entry name" value="Sig_transdc_His_kin_NarX/NarQ"/>
</dbReference>
<evidence type="ECO:0000256" key="1">
    <source>
        <dbReference type="ARBA" id="ARBA00000085"/>
    </source>
</evidence>
<feature type="domain" description="HAMP" evidence="10">
    <location>
        <begin position="181"/>
        <end position="235"/>
    </location>
</feature>
<dbReference type="Pfam" id="PF00672">
    <property type="entry name" value="HAMP"/>
    <property type="match status" value="1"/>
</dbReference>
<keyword evidence="7" id="KW-0997">Cell inner membrane</keyword>
<evidence type="ECO:0000259" key="9">
    <source>
        <dbReference type="PROSITE" id="PS50109"/>
    </source>
</evidence>
<reference evidence="11 12" key="1">
    <citation type="journal article" date="2014" name="Appl. Environ. Microbiol.">
        <title>Genomic features of a bumble bee symbiont reflect its host environment.</title>
        <authorList>
            <person name="Martinson V.G."/>
            <person name="Magoc T."/>
            <person name="Koch H."/>
            <person name="Salzberg S.L."/>
            <person name="Moran N.A."/>
        </authorList>
    </citation>
    <scope>NUCLEOTIDE SEQUENCE [LARGE SCALE GENOMIC DNA]</scope>
    <source>
        <strain evidence="11 12">Bimp</strain>
    </source>
</reference>
<dbReference type="CDD" id="cd22900">
    <property type="entry name" value="NarX_sensor"/>
    <property type="match status" value="1"/>
</dbReference>
<dbReference type="GO" id="GO:0000155">
    <property type="term" value="F:phosphorelay sensor kinase activity"/>
    <property type="evidence" value="ECO:0007669"/>
    <property type="project" value="UniProtKB-UniRule"/>
</dbReference>
<keyword evidence="7" id="KW-1003">Cell membrane</keyword>
<dbReference type="GO" id="GO:0005886">
    <property type="term" value="C:plasma membrane"/>
    <property type="evidence" value="ECO:0007669"/>
    <property type="project" value="UniProtKB-SubCell"/>
</dbReference>
<proteinExistence type="predicted"/>
<keyword evidence="7 8" id="KW-0472">Membrane</keyword>
<sequence>MIKAMMIKKNATYRVSIAQRLIFWTFCFGFVGLLSLSISTTIIHDTTGSAHMINQLGLLRMKSYQLLAHIPLSLNAVETDIFSDISLTDKQQALLANYHLLDNFYYLQARWHNDVSHKMIQAQQAADVLVYVQYYVNEINALISAIDQKTEQKILFNSYIEVFFIILILLFLFAQFFYLRYSFSKPWQRLITMAEAITRHDFSYRFSRDRHIKDEFDLLGSAFNRMSDEIECQYQLLEQRVTEKTVELQQKNQIVMFLYNASKLLHTTLPVCKRFSMILMKLETLIPLSHFSIRLYETEDPEQEHRNERKKPQTYCLKRNCDICFIAEKFNIQSADRRYWYLQNKTQKYGVISAYQNPKMPLTQEQEELVITLLEQMTITLELERKAEQQKSYLLMKERSAMARELHDSIAQSLSCLKIHISCLQMQSDIVNEESQQLLKTMRTELNTAYSQLRELITTFRLSVNSTGFYASLHDLIKEFNQKLGFTIQLDYQLPLQLVDSSQAIHLLQVIREALNNIYKHANASQVVISLEVKQQGNLFLTIQDNGRGFSEKGKKNEHYGLIIMRDRVELLRGYFDISSELGRGTKITVNYKIAADKLHLITPSNQTLPEEEQKIWNS</sequence>
<keyword evidence="5 7" id="KW-0418">Kinase</keyword>
<comment type="catalytic activity">
    <reaction evidence="1 7">
        <text>ATP + protein L-histidine = ADP + protein N-phospho-L-histidine.</text>
        <dbReference type="EC" id="2.7.13.3"/>
    </reaction>
</comment>
<evidence type="ECO:0000256" key="8">
    <source>
        <dbReference type="SAM" id="Phobius"/>
    </source>
</evidence>
<feature type="domain" description="Histidine kinase" evidence="9">
    <location>
        <begin position="405"/>
        <end position="596"/>
    </location>
</feature>
<dbReference type="Gene3D" id="1.10.287.130">
    <property type="match status" value="1"/>
</dbReference>
<dbReference type="InterPro" id="IPR050482">
    <property type="entry name" value="Sensor_HK_TwoCompSys"/>
</dbReference>
<dbReference type="SMART" id="SM00304">
    <property type="entry name" value="HAMP"/>
    <property type="match status" value="1"/>
</dbReference>
<evidence type="ECO:0000259" key="10">
    <source>
        <dbReference type="PROSITE" id="PS50885"/>
    </source>
</evidence>
<keyword evidence="3" id="KW-0597">Phosphoprotein</keyword>
<dbReference type="PANTHER" id="PTHR24421">
    <property type="entry name" value="NITRATE/NITRITE SENSOR PROTEIN NARX-RELATED"/>
    <property type="match status" value="1"/>
</dbReference>
<dbReference type="Gene3D" id="3.30.565.10">
    <property type="entry name" value="Histidine kinase-like ATPase, C-terminal domain"/>
    <property type="match status" value="1"/>
</dbReference>
<organism evidence="11 12">
    <name type="scientific">Candidatus Schmidhempelia bombi str. Bimp</name>
    <dbReference type="NCBI Taxonomy" id="1387197"/>
    <lineage>
        <taxon>Bacteria</taxon>
        <taxon>Pseudomonadati</taxon>
        <taxon>Pseudomonadota</taxon>
        <taxon>Gammaproteobacteria</taxon>
        <taxon>Orbales</taxon>
        <taxon>Orbaceae</taxon>
        <taxon>Candidatus Schmidhempelia</taxon>
    </lineage>
</organism>
<evidence type="ECO:0000256" key="7">
    <source>
        <dbReference type="PIRNR" id="PIRNR003167"/>
    </source>
</evidence>
<dbReference type="Proteomes" id="UP000506160">
    <property type="component" value="Unassembled WGS sequence"/>
</dbReference>
<dbReference type="PANTHER" id="PTHR24421:SF51">
    <property type="entry name" value="NITRATE_NITRITE SENSOR PROTEIN NARX"/>
    <property type="match status" value="1"/>
</dbReference>
<dbReference type="NCBIfam" id="NF007896">
    <property type="entry name" value="PRK10600.1"/>
    <property type="match status" value="1"/>
</dbReference>
<dbReference type="CDD" id="cd06225">
    <property type="entry name" value="HAMP"/>
    <property type="match status" value="1"/>
</dbReference>
<keyword evidence="8" id="KW-1133">Transmembrane helix</keyword>
<dbReference type="InterPro" id="IPR042295">
    <property type="entry name" value="NarX-like_N_sf"/>
</dbReference>
<keyword evidence="12" id="KW-1185">Reference proteome</keyword>
<dbReference type="InterPro" id="IPR036890">
    <property type="entry name" value="HATPase_C_sf"/>
</dbReference>
<dbReference type="SUPFAM" id="SSF55874">
    <property type="entry name" value="ATPase domain of HSP90 chaperone/DNA topoisomerase II/histidine kinase"/>
    <property type="match status" value="1"/>
</dbReference>
<dbReference type="InterPro" id="IPR011712">
    <property type="entry name" value="Sig_transdc_His_kin_sub3_dim/P"/>
</dbReference>
<dbReference type="Pfam" id="PF07730">
    <property type="entry name" value="HisKA_3"/>
    <property type="match status" value="1"/>
</dbReference>
<dbReference type="PROSITE" id="PS50109">
    <property type="entry name" value="HIS_KIN"/>
    <property type="match status" value="1"/>
</dbReference>
<dbReference type="InterPro" id="IPR003660">
    <property type="entry name" value="HAMP_dom"/>
</dbReference>
<protein>
    <recommendedName>
        <fullName evidence="7">Sensor protein</fullName>
        <ecNumber evidence="7">2.7.13.3</ecNumber>
    </recommendedName>
</protein>
<dbReference type="InterPro" id="IPR003594">
    <property type="entry name" value="HATPase_dom"/>
</dbReference>
<feature type="transmembrane region" description="Helical" evidence="8">
    <location>
        <begin position="21"/>
        <end position="43"/>
    </location>
</feature>
<feature type="transmembrane region" description="Helical" evidence="8">
    <location>
        <begin position="159"/>
        <end position="179"/>
    </location>
</feature>
<evidence type="ECO:0000256" key="2">
    <source>
        <dbReference type="ARBA" id="ARBA00004370"/>
    </source>
</evidence>
<dbReference type="InterPro" id="IPR005467">
    <property type="entry name" value="His_kinase_dom"/>
</dbReference>
<dbReference type="PIRSF" id="PIRSF003167">
    <property type="entry name" value="STHK_NarX/NarQ"/>
    <property type="match status" value="1"/>
</dbReference>
<dbReference type="EMBL" id="AWGA01000043">
    <property type="protein sequence ID" value="TEA27373.1"/>
    <property type="molecule type" value="Genomic_DNA"/>
</dbReference>
<evidence type="ECO:0000313" key="12">
    <source>
        <dbReference type="Proteomes" id="UP000506160"/>
    </source>
</evidence>
<dbReference type="PROSITE" id="PS50885">
    <property type="entry name" value="HAMP"/>
    <property type="match status" value="1"/>
</dbReference>
<keyword evidence="8" id="KW-0812">Transmembrane</keyword>
<dbReference type="Gene3D" id="1.20.5.1930">
    <property type="match status" value="1"/>
</dbReference>
<evidence type="ECO:0000256" key="3">
    <source>
        <dbReference type="ARBA" id="ARBA00022553"/>
    </source>
</evidence>
<name>A0AB94ID73_9GAMM</name>
<dbReference type="EC" id="2.7.13.3" evidence="7"/>
<evidence type="ECO:0000313" key="11">
    <source>
        <dbReference type="EMBL" id="TEA27373.1"/>
    </source>
</evidence>
<comment type="subcellular location">
    <subcellularLocation>
        <location evidence="7">Cell inner membrane</location>
    </subcellularLocation>
    <subcellularLocation>
        <location evidence="2">Membrane</location>
    </subcellularLocation>
</comment>
<dbReference type="Pfam" id="PF02518">
    <property type="entry name" value="HATPase_c"/>
    <property type="match status" value="1"/>
</dbReference>
<dbReference type="CDD" id="cd16917">
    <property type="entry name" value="HATPase_UhpB-NarQ-NarX-like"/>
    <property type="match status" value="1"/>
</dbReference>
<dbReference type="Gene3D" id="1.20.120.960">
    <property type="entry name" value="Histidine kinase NarX, sensor domain"/>
    <property type="match status" value="1"/>
</dbReference>
<evidence type="ECO:0000256" key="4">
    <source>
        <dbReference type="ARBA" id="ARBA00022679"/>
    </source>
</evidence>
<accession>A0AB94ID73</accession>
<evidence type="ECO:0000256" key="6">
    <source>
        <dbReference type="ARBA" id="ARBA00023012"/>
    </source>
</evidence>
<dbReference type="GO" id="GO:0005524">
    <property type="term" value="F:ATP binding"/>
    <property type="evidence" value="ECO:0007669"/>
    <property type="project" value="UniProtKB-UniRule"/>
</dbReference>
<keyword evidence="7" id="KW-0067">ATP-binding</keyword>
<keyword evidence="7" id="KW-0547">Nucleotide-binding</keyword>
<comment type="caution">
    <text evidence="11">The sequence shown here is derived from an EMBL/GenBank/DDBJ whole genome shotgun (WGS) entry which is preliminary data.</text>
</comment>
<dbReference type="SMART" id="SM00387">
    <property type="entry name" value="HATPase_c"/>
    <property type="match status" value="1"/>
</dbReference>
<gene>
    <name evidence="11" type="primary">narX</name>
    <name evidence="11" type="ORF">O970_04110</name>
</gene>
<keyword evidence="6 7" id="KW-0902">Two-component regulatory system</keyword>
<keyword evidence="4 7" id="KW-0808">Transferase</keyword>
<dbReference type="GO" id="GO:0046983">
    <property type="term" value="F:protein dimerization activity"/>
    <property type="evidence" value="ECO:0007669"/>
    <property type="project" value="UniProtKB-UniRule"/>
</dbReference>
<evidence type="ECO:0000256" key="5">
    <source>
        <dbReference type="ARBA" id="ARBA00022777"/>
    </source>
</evidence>